<name>A0A239ARS9_9ACTN</name>
<evidence type="ECO:0000313" key="2">
    <source>
        <dbReference type="Proteomes" id="UP000198403"/>
    </source>
</evidence>
<reference evidence="1 2" key="1">
    <citation type="submission" date="2017-06" db="EMBL/GenBank/DDBJ databases">
        <authorList>
            <person name="Kim H.J."/>
            <person name="Triplett B.A."/>
        </authorList>
    </citation>
    <scope>NUCLEOTIDE SEQUENCE [LARGE SCALE GENOMIC DNA]</scope>
    <source>
        <strain evidence="1 2">DSM 44272</strain>
    </source>
</reference>
<dbReference type="EMBL" id="FZNO01000053">
    <property type="protein sequence ID" value="SNR97764.1"/>
    <property type="molecule type" value="Genomic_DNA"/>
</dbReference>
<dbReference type="AlphaFoldDB" id="A0A239ARS9"/>
<dbReference type="OrthoDB" id="9787486at2"/>
<accession>A0A239ARS9</accession>
<keyword evidence="2" id="KW-1185">Reference proteome</keyword>
<sequence length="63" mass="6818">MVERAFSGEAIGHAARIARLDIAEREDMLGPVVEGIYALIDQLDAVPLGETPPAIGFDPRWEA</sequence>
<dbReference type="RefSeq" id="WP_089339027.1">
    <property type="nucleotide sequence ID" value="NZ_FZNO01000053.1"/>
</dbReference>
<dbReference type="Proteomes" id="UP000198403">
    <property type="component" value="Unassembled WGS sequence"/>
</dbReference>
<protein>
    <recommendedName>
        <fullName evidence="3">DUF4089 domain-containing protein</fullName>
    </recommendedName>
</protein>
<proteinExistence type="predicted"/>
<gene>
    <name evidence="1" type="ORF">SAMN06272737_1531</name>
</gene>
<evidence type="ECO:0000313" key="1">
    <source>
        <dbReference type="EMBL" id="SNR97764.1"/>
    </source>
</evidence>
<organism evidence="1 2">
    <name type="scientific">Blastococcus mobilis</name>
    <dbReference type="NCBI Taxonomy" id="1938746"/>
    <lineage>
        <taxon>Bacteria</taxon>
        <taxon>Bacillati</taxon>
        <taxon>Actinomycetota</taxon>
        <taxon>Actinomycetes</taxon>
        <taxon>Geodermatophilales</taxon>
        <taxon>Geodermatophilaceae</taxon>
        <taxon>Blastococcus</taxon>
    </lineage>
</organism>
<evidence type="ECO:0008006" key="3">
    <source>
        <dbReference type="Google" id="ProtNLM"/>
    </source>
</evidence>